<proteinExistence type="predicted"/>
<evidence type="ECO:0000313" key="2">
    <source>
        <dbReference type="EMBL" id="EGG09551.1"/>
    </source>
</evidence>
<dbReference type="InParanoid" id="F4RDU1"/>
<evidence type="ECO:0000313" key="3">
    <source>
        <dbReference type="Proteomes" id="UP000001072"/>
    </source>
</evidence>
<dbReference type="Proteomes" id="UP000001072">
    <property type="component" value="Unassembled WGS sequence"/>
</dbReference>
<organism evidence="3">
    <name type="scientific">Melampsora larici-populina (strain 98AG31 / pathotype 3-4-7)</name>
    <name type="common">Poplar leaf rust fungus</name>
    <dbReference type="NCBI Taxonomy" id="747676"/>
    <lineage>
        <taxon>Eukaryota</taxon>
        <taxon>Fungi</taxon>
        <taxon>Dikarya</taxon>
        <taxon>Basidiomycota</taxon>
        <taxon>Pucciniomycotina</taxon>
        <taxon>Pucciniomycetes</taxon>
        <taxon>Pucciniales</taxon>
        <taxon>Melampsoraceae</taxon>
        <taxon>Melampsora</taxon>
    </lineage>
</organism>
<gene>
    <name evidence="2" type="ORF">MELLADRAFT_104177</name>
</gene>
<dbReference type="EMBL" id="GL883097">
    <property type="protein sequence ID" value="EGG09551.1"/>
    <property type="molecule type" value="Genomic_DNA"/>
</dbReference>
<feature type="region of interest" description="Disordered" evidence="1">
    <location>
        <begin position="29"/>
        <end position="125"/>
    </location>
</feature>
<protein>
    <submittedName>
        <fullName evidence="2">Uncharacterized protein</fullName>
    </submittedName>
</protein>
<dbReference type="AlphaFoldDB" id="F4RDU1"/>
<name>F4RDU1_MELLP</name>
<dbReference type="VEuPathDB" id="FungiDB:MELLADRAFT_104177"/>
<dbReference type="HOGENOM" id="CLU_1993108_0_0_1"/>
<dbReference type="GeneID" id="18922185"/>
<reference evidence="3" key="1">
    <citation type="journal article" date="2011" name="Proc. Natl. Acad. Sci. U.S.A.">
        <title>Obligate biotrophy features unraveled by the genomic analysis of rust fungi.</title>
        <authorList>
            <person name="Duplessis S."/>
            <person name="Cuomo C.A."/>
            <person name="Lin Y.-C."/>
            <person name="Aerts A."/>
            <person name="Tisserant E."/>
            <person name="Veneault-Fourrey C."/>
            <person name="Joly D.L."/>
            <person name="Hacquard S."/>
            <person name="Amselem J."/>
            <person name="Cantarel B.L."/>
            <person name="Chiu R."/>
            <person name="Coutinho P.M."/>
            <person name="Feau N."/>
            <person name="Field M."/>
            <person name="Frey P."/>
            <person name="Gelhaye E."/>
            <person name="Goldberg J."/>
            <person name="Grabherr M.G."/>
            <person name="Kodira C.D."/>
            <person name="Kohler A."/>
            <person name="Kuees U."/>
            <person name="Lindquist E.A."/>
            <person name="Lucas S.M."/>
            <person name="Mago R."/>
            <person name="Mauceli E."/>
            <person name="Morin E."/>
            <person name="Murat C."/>
            <person name="Pangilinan J.L."/>
            <person name="Park R."/>
            <person name="Pearson M."/>
            <person name="Quesneville H."/>
            <person name="Rouhier N."/>
            <person name="Sakthikumar S."/>
            <person name="Salamov A.A."/>
            <person name="Schmutz J."/>
            <person name="Selles B."/>
            <person name="Shapiro H."/>
            <person name="Tanguay P."/>
            <person name="Tuskan G.A."/>
            <person name="Henrissat B."/>
            <person name="Van de Peer Y."/>
            <person name="Rouze P."/>
            <person name="Ellis J.G."/>
            <person name="Dodds P.N."/>
            <person name="Schein J.E."/>
            <person name="Zhong S."/>
            <person name="Hamelin R.C."/>
            <person name="Grigoriev I.V."/>
            <person name="Szabo L.J."/>
            <person name="Martin F."/>
        </authorList>
    </citation>
    <scope>NUCLEOTIDE SEQUENCE [LARGE SCALE GENOMIC DNA]</scope>
    <source>
        <strain evidence="3">98AG31 / pathotype 3-4-7</strain>
    </source>
</reference>
<dbReference type="KEGG" id="mlr:MELLADRAFT_104177"/>
<feature type="compositionally biased region" description="Acidic residues" evidence="1">
    <location>
        <begin position="47"/>
        <end position="68"/>
    </location>
</feature>
<evidence type="ECO:0000256" key="1">
    <source>
        <dbReference type="SAM" id="MobiDB-lite"/>
    </source>
</evidence>
<dbReference type="RefSeq" id="XP_007407278.1">
    <property type="nucleotide sequence ID" value="XM_007407216.1"/>
</dbReference>
<accession>F4RDU1</accession>
<feature type="compositionally biased region" description="Basic and acidic residues" evidence="1">
    <location>
        <begin position="74"/>
        <end position="88"/>
    </location>
</feature>
<sequence>MIDMEVDFARQHTLAWLRMLQDEVLDVELPSPLHNKQRKHNNPTSQSEEEEEFESSDEESSTTEEEESSPGYEKSNKRIGEAVKEMNKIRKRRSELSQLEQDGKFMFTEIDQTDPDFGEYSIEPR</sequence>
<keyword evidence="3" id="KW-1185">Reference proteome</keyword>